<dbReference type="RefSeq" id="WP_168450708.1">
    <property type="nucleotide sequence ID" value="NZ_JAAWWK010000004.1"/>
</dbReference>
<dbReference type="PRINTS" id="PR00081">
    <property type="entry name" value="GDHRDH"/>
</dbReference>
<keyword evidence="2 3" id="KW-0560">Oxidoreductase</keyword>
<evidence type="ECO:0000256" key="2">
    <source>
        <dbReference type="ARBA" id="ARBA00023002"/>
    </source>
</evidence>
<dbReference type="EC" id="1.5.1.33" evidence="3"/>
<dbReference type="InterPro" id="IPR020904">
    <property type="entry name" value="Sc_DH/Rdtase_CS"/>
</dbReference>
<evidence type="ECO:0000313" key="4">
    <source>
        <dbReference type="Proteomes" id="UP000765845"/>
    </source>
</evidence>
<dbReference type="PROSITE" id="PS00061">
    <property type="entry name" value="ADH_SHORT"/>
    <property type="match status" value="1"/>
</dbReference>
<dbReference type="InterPro" id="IPR036291">
    <property type="entry name" value="NAD(P)-bd_dom_sf"/>
</dbReference>
<keyword evidence="4" id="KW-1185">Reference proteome</keyword>
<dbReference type="NCBIfam" id="NF006598">
    <property type="entry name" value="PRK09135.1"/>
    <property type="match status" value="1"/>
</dbReference>
<dbReference type="Gene3D" id="3.40.50.720">
    <property type="entry name" value="NAD(P)-binding Rossmann-like Domain"/>
    <property type="match status" value="1"/>
</dbReference>
<sequence>MTHTPVALITGAAQRIGAETARLLHHEGYNIVVHYHHSADDAEKLCAELNAQRNDSALPLSAELSDIASVQALATNTIQHWGRVDALVNNASGFYPTPLASASGDDWDSLFGSNVKGAFFLSQALAPTLSQHQGAIVNIVDIYGDRPLPQHSIYSMAKAALAMMTKSLAIELGPNVRVNGVSPGAILPPMASDEFGELEERNVSERVPLARWGAPANIATTVSFLLNKTSYINGQIIAVDGGRSLSV</sequence>
<evidence type="ECO:0000256" key="1">
    <source>
        <dbReference type="ARBA" id="ARBA00006484"/>
    </source>
</evidence>
<comment type="caution">
    <text evidence="3">The sequence shown here is derived from an EMBL/GenBank/DDBJ whole genome shotgun (WGS) entry which is preliminary data.</text>
</comment>
<dbReference type="PRINTS" id="PR00080">
    <property type="entry name" value="SDRFAMILY"/>
</dbReference>
<proteinExistence type="inferred from homology"/>
<accession>A0ABX1GIE9</accession>
<dbReference type="PANTHER" id="PTHR43639">
    <property type="entry name" value="OXIDOREDUCTASE, SHORT-CHAIN DEHYDROGENASE/REDUCTASE FAMILY (AFU_ORTHOLOGUE AFUA_5G02870)"/>
    <property type="match status" value="1"/>
</dbReference>
<reference evidence="3 4" key="1">
    <citation type="submission" date="2020-04" db="EMBL/GenBank/DDBJ databases">
        <authorList>
            <person name="Yoon J."/>
        </authorList>
    </citation>
    <scope>NUCLEOTIDE SEQUENCE [LARGE SCALE GENOMIC DNA]</scope>
    <source>
        <strain evidence="3 4">KMU-166</strain>
    </source>
</reference>
<organism evidence="3 4">
    <name type="scientific">Spongiibacter thalassae</name>
    <dbReference type="NCBI Taxonomy" id="2721624"/>
    <lineage>
        <taxon>Bacteria</taxon>
        <taxon>Pseudomonadati</taxon>
        <taxon>Pseudomonadota</taxon>
        <taxon>Gammaproteobacteria</taxon>
        <taxon>Cellvibrionales</taxon>
        <taxon>Spongiibacteraceae</taxon>
        <taxon>Spongiibacter</taxon>
    </lineage>
</organism>
<dbReference type="InterPro" id="IPR002347">
    <property type="entry name" value="SDR_fam"/>
</dbReference>
<protein>
    <submittedName>
        <fullName evidence="3">Pteridine reductase</fullName>
        <ecNumber evidence="3">1.5.1.33</ecNumber>
    </submittedName>
</protein>
<gene>
    <name evidence="3" type="ORF">HCU74_12280</name>
</gene>
<dbReference type="Pfam" id="PF13561">
    <property type="entry name" value="adh_short_C2"/>
    <property type="match status" value="1"/>
</dbReference>
<name>A0ABX1GIE9_9GAMM</name>
<dbReference type="SUPFAM" id="SSF51735">
    <property type="entry name" value="NAD(P)-binding Rossmann-fold domains"/>
    <property type="match status" value="1"/>
</dbReference>
<dbReference type="PANTHER" id="PTHR43639:SF1">
    <property type="entry name" value="SHORT-CHAIN DEHYDROGENASE_REDUCTASE FAMILY PROTEIN"/>
    <property type="match status" value="1"/>
</dbReference>
<dbReference type="GO" id="GO:0047040">
    <property type="term" value="F:pteridine reductase activity"/>
    <property type="evidence" value="ECO:0007669"/>
    <property type="project" value="UniProtKB-EC"/>
</dbReference>
<dbReference type="Proteomes" id="UP000765845">
    <property type="component" value="Unassembled WGS sequence"/>
</dbReference>
<comment type="similarity">
    <text evidence="1">Belongs to the short-chain dehydrogenases/reductases (SDR) family.</text>
</comment>
<dbReference type="EMBL" id="JAAWWK010000004">
    <property type="protein sequence ID" value="NKI18183.1"/>
    <property type="molecule type" value="Genomic_DNA"/>
</dbReference>
<evidence type="ECO:0000313" key="3">
    <source>
        <dbReference type="EMBL" id="NKI18183.1"/>
    </source>
</evidence>